<keyword evidence="1" id="KW-1133">Transmembrane helix</keyword>
<feature type="transmembrane region" description="Helical" evidence="1">
    <location>
        <begin position="42"/>
        <end position="63"/>
    </location>
</feature>
<keyword evidence="1" id="KW-0472">Membrane</keyword>
<dbReference type="RefSeq" id="WP_331712885.1">
    <property type="nucleotide sequence ID" value="NZ_LT670847.1"/>
</dbReference>
<evidence type="ECO:0000313" key="3">
    <source>
        <dbReference type="Proteomes" id="UP000190911"/>
    </source>
</evidence>
<protein>
    <submittedName>
        <fullName evidence="2">Uncharacterized protein</fullName>
    </submittedName>
</protein>
<dbReference type="STRING" id="29571.SAMN05878437_0186"/>
<accession>A0A1M7EFE7</accession>
<dbReference type="EMBL" id="LT670847">
    <property type="protein sequence ID" value="SHL90502.1"/>
    <property type="molecule type" value="Genomic_DNA"/>
</dbReference>
<organism evidence="2 3">
    <name type="scientific">Vreelandella subglaciescola</name>
    <dbReference type="NCBI Taxonomy" id="29571"/>
    <lineage>
        <taxon>Bacteria</taxon>
        <taxon>Pseudomonadati</taxon>
        <taxon>Pseudomonadota</taxon>
        <taxon>Gammaproteobacteria</taxon>
        <taxon>Oceanospirillales</taxon>
        <taxon>Halomonadaceae</taxon>
        <taxon>Vreelandella</taxon>
    </lineage>
</organism>
<dbReference type="AlphaFoldDB" id="A0A1M7EFE7"/>
<dbReference type="Proteomes" id="UP000190911">
    <property type="component" value="Chromosome I"/>
</dbReference>
<evidence type="ECO:0000313" key="2">
    <source>
        <dbReference type="EMBL" id="SHL90502.1"/>
    </source>
</evidence>
<keyword evidence="3" id="KW-1185">Reference proteome</keyword>
<sequence>MNTSPRPPSRKKERLAALIIAAVVLFSPPLLLIIDRLPSVTGVWLVVYLFGAWASVIGLAAWLMETRETPDKGEPPNHA</sequence>
<gene>
    <name evidence="2" type="ORF">SAMN05878437_0186</name>
</gene>
<reference evidence="2 3" key="1">
    <citation type="submission" date="2016-11" db="EMBL/GenBank/DDBJ databases">
        <authorList>
            <person name="Jaros S."/>
            <person name="Januszkiewicz K."/>
            <person name="Wedrychowicz H."/>
        </authorList>
    </citation>
    <scope>NUCLEOTIDE SEQUENCE [LARGE SCALE GENOMIC DNA]</scope>
    <source>
        <strain evidence="2 3">ACAM 12</strain>
    </source>
</reference>
<dbReference type="InParanoid" id="A0A1M7EFE7"/>
<evidence type="ECO:0000256" key="1">
    <source>
        <dbReference type="SAM" id="Phobius"/>
    </source>
</evidence>
<name>A0A1M7EFE7_9GAMM</name>
<keyword evidence="1" id="KW-0812">Transmembrane</keyword>
<proteinExistence type="predicted"/>